<evidence type="ECO:0000256" key="1">
    <source>
        <dbReference type="SAM" id="MobiDB-lite"/>
    </source>
</evidence>
<feature type="region of interest" description="Disordered" evidence="1">
    <location>
        <begin position="1"/>
        <end position="40"/>
    </location>
</feature>
<organism evidence="2 3">
    <name type="scientific">Parascedosporium putredinis</name>
    <dbReference type="NCBI Taxonomy" id="1442378"/>
    <lineage>
        <taxon>Eukaryota</taxon>
        <taxon>Fungi</taxon>
        <taxon>Dikarya</taxon>
        <taxon>Ascomycota</taxon>
        <taxon>Pezizomycotina</taxon>
        <taxon>Sordariomycetes</taxon>
        <taxon>Hypocreomycetidae</taxon>
        <taxon>Microascales</taxon>
        <taxon>Microascaceae</taxon>
        <taxon>Parascedosporium</taxon>
    </lineage>
</organism>
<keyword evidence="3" id="KW-1185">Reference proteome</keyword>
<dbReference type="AlphaFoldDB" id="A0A9P1GV04"/>
<gene>
    <name evidence="2" type="ORF">PPNO1_LOCUS582</name>
</gene>
<evidence type="ECO:0000313" key="2">
    <source>
        <dbReference type="EMBL" id="CAI4210782.1"/>
    </source>
</evidence>
<dbReference type="Proteomes" id="UP000838763">
    <property type="component" value="Unassembled WGS sequence"/>
</dbReference>
<dbReference type="EMBL" id="CALLCH030000001">
    <property type="protein sequence ID" value="CAI4210782.1"/>
    <property type="molecule type" value="Genomic_DNA"/>
</dbReference>
<feature type="compositionally biased region" description="Polar residues" evidence="1">
    <location>
        <begin position="21"/>
        <end position="40"/>
    </location>
</feature>
<proteinExistence type="predicted"/>
<reference evidence="2" key="1">
    <citation type="submission" date="2022-11" db="EMBL/GenBank/DDBJ databases">
        <authorList>
            <person name="Scott C."/>
            <person name="Bruce N."/>
        </authorList>
    </citation>
    <scope>NUCLEOTIDE SEQUENCE</scope>
</reference>
<comment type="caution">
    <text evidence="2">The sequence shown here is derived from an EMBL/GenBank/DDBJ whole genome shotgun (WGS) entry which is preliminary data.</text>
</comment>
<evidence type="ECO:0000313" key="3">
    <source>
        <dbReference type="Proteomes" id="UP000838763"/>
    </source>
</evidence>
<name>A0A9P1GV04_9PEZI</name>
<sequence>MNGRMCKMESQTTRPAPLSKWHNSNSTNIQHPSQGKVPTQASVVSGQGTTLVSNPNLMNSASIHVDPLPHTVGNPLRGLIPRVGDGQPALEDEMGSQAIVRMRAIMSVPRSRTTRLH</sequence>
<protein>
    <submittedName>
        <fullName evidence="2">Uncharacterized protein</fullName>
    </submittedName>
</protein>
<accession>A0A9P1GV04</accession>